<dbReference type="InterPro" id="IPR029016">
    <property type="entry name" value="GAF-like_dom_sf"/>
</dbReference>
<accession>A0A2D0B639</accession>
<evidence type="ECO:0000313" key="5">
    <source>
        <dbReference type="EMBL" id="OWY29854.1"/>
    </source>
</evidence>
<gene>
    <name evidence="5" type="ORF">CEJ42_08360</name>
</gene>
<dbReference type="PANTHER" id="PTHR44757">
    <property type="entry name" value="DIGUANYLATE CYCLASE DGCP"/>
    <property type="match status" value="1"/>
</dbReference>
<dbReference type="Gene3D" id="3.30.70.270">
    <property type="match status" value="1"/>
</dbReference>
<dbReference type="PROSITE" id="PS50883">
    <property type="entry name" value="EAL"/>
    <property type="match status" value="1"/>
</dbReference>
<dbReference type="SMART" id="SM00267">
    <property type="entry name" value="GGDEF"/>
    <property type="match status" value="1"/>
</dbReference>
<dbReference type="PROSITE" id="PS50887">
    <property type="entry name" value="GGDEF"/>
    <property type="match status" value="1"/>
</dbReference>
<feature type="domain" description="GGDEF" evidence="4">
    <location>
        <begin position="654"/>
        <end position="787"/>
    </location>
</feature>
<dbReference type="InterPro" id="IPR052155">
    <property type="entry name" value="Biofilm_reg_signaling"/>
</dbReference>
<sequence>MGKQNKTAGRAGYTLKTLLLFVAFVGSFIVIQTWWEVRQDRLLTIESEKTSSMVAVRSVQEHAERAFRNVDSMLVGASDAIHNTDQAVLDDDQALHQLLNQQKQRYQSVLALRYVDRNGVSRASSLRPLDQDSIPEDQNLKYVDRNPARPRLFVGRLMRSRTNQELVLPVAMNLYDRSARPAGMLVAELRASHFFDFYKRITNYEAIVSLRTEDGSMMIRSPFEERWLNTSMADARSMARIRSGPEEGGFEENSHLTGEQLLFTYKRLQDWPMVVVYARRMDDVLAPWRSRTENRILLTTGILGFILIALISFLVYYRYQRRLDNALTVSEYRYRKLYEEGNDPIVLISADLRYLDCNAAAVRFFGVPDKDRIIGRKVGLFSRQKSMHIEQPDIDDLVARALAGQPQQFEWVTVRRNKIIYTDVTLNRAELDRGYAIFAILRDISGRKRAELLQSEQNRVLHMVMADEDLDTILSEIVGFADSQIPYSACSVLLVNDQASHFTSVLSNRHPERVVRLLQGMAIRHGNGVGAEAALRRAPCIVTDIANDPVMEHLRALIDAEIYPSCGAWPIIGKEGQLLGVFSALLKENQAPSAEYLQLANIAADLASVAIESRRADERIRHLAHYDELTGLPNRFLCTQHVSNAITHAEHRDGMVAVFLMDLDRFKNINDTFGHETGEAVLQEIAQRFRNSLRELDILARVGGDEFIVLVDDFDDPLQLGEIAQKLLAEARKPFIIDGQEATLSASIGIATYPGDGNNAQALIKNADIAMYRAKHHGKDDYRFFSDEINTNTVERIALESELRRAIERGEFVVHYQPKVNLASGRIVGAEALVRWQHPVRGLLPPGEFITLAEETRLIDQIGLVVLDIACRDVGQVLARGLELGRVSINLTGSQFGDENLLEDIKRVVEGHGTPPTCLEFEITESMVMHNRDQAIAIMDGIRAEGFTISIDDFGTGYSSLAYLKRFPVNTLKIDKSFINDIPDDPNGSAIVQAIIAMGHALNLKVVTEGVETEKQLKALREFGSDEYQGYYFSKPVPYAQFLQLLLQQHAPQAREEEAPPLLQAGGKLL</sequence>
<evidence type="ECO:0000313" key="6">
    <source>
        <dbReference type="Proteomes" id="UP000197596"/>
    </source>
</evidence>
<dbReference type="Pfam" id="PF13185">
    <property type="entry name" value="GAF_2"/>
    <property type="match status" value="1"/>
</dbReference>
<dbReference type="Proteomes" id="UP000197596">
    <property type="component" value="Unassembled WGS sequence"/>
</dbReference>
<dbReference type="InterPro" id="IPR003018">
    <property type="entry name" value="GAF"/>
</dbReference>
<keyword evidence="2" id="KW-1133">Transmembrane helix</keyword>
<dbReference type="InterPro" id="IPR013656">
    <property type="entry name" value="PAS_4"/>
</dbReference>
<dbReference type="InterPro" id="IPR000014">
    <property type="entry name" value="PAS"/>
</dbReference>
<dbReference type="SUPFAM" id="SSF141868">
    <property type="entry name" value="EAL domain-like"/>
    <property type="match status" value="1"/>
</dbReference>
<feature type="domain" description="EAL" evidence="3">
    <location>
        <begin position="796"/>
        <end position="1050"/>
    </location>
</feature>
<dbReference type="SMART" id="SM00052">
    <property type="entry name" value="EAL"/>
    <property type="match status" value="1"/>
</dbReference>
<evidence type="ECO:0000259" key="4">
    <source>
        <dbReference type="PROSITE" id="PS50887"/>
    </source>
</evidence>
<proteinExistence type="predicted"/>
<dbReference type="GO" id="GO:0071111">
    <property type="term" value="F:cyclic-guanylate-specific phosphodiesterase activity"/>
    <property type="evidence" value="ECO:0007669"/>
    <property type="project" value="UniProtKB-EC"/>
</dbReference>
<dbReference type="CDD" id="cd01949">
    <property type="entry name" value="GGDEF"/>
    <property type="match status" value="1"/>
</dbReference>
<comment type="catalytic activity">
    <reaction evidence="1">
        <text>3',3'-c-di-GMP + H2O = 5'-phosphoguanylyl(3'-&gt;5')guanosine + H(+)</text>
        <dbReference type="Rhea" id="RHEA:24902"/>
        <dbReference type="ChEBI" id="CHEBI:15377"/>
        <dbReference type="ChEBI" id="CHEBI:15378"/>
        <dbReference type="ChEBI" id="CHEBI:58754"/>
        <dbReference type="ChEBI" id="CHEBI:58805"/>
        <dbReference type="EC" id="3.1.4.52"/>
    </reaction>
    <physiologicalReaction direction="left-to-right" evidence="1">
        <dbReference type="Rhea" id="RHEA:24903"/>
    </physiologicalReaction>
</comment>
<comment type="caution">
    <text evidence="5">The sequence shown here is derived from an EMBL/GenBank/DDBJ whole genome shotgun (WGS) entry which is preliminary data.</text>
</comment>
<feature type="transmembrane region" description="Helical" evidence="2">
    <location>
        <begin position="296"/>
        <end position="317"/>
    </location>
</feature>
<dbReference type="InterPro" id="IPR001633">
    <property type="entry name" value="EAL_dom"/>
</dbReference>
<dbReference type="Gene3D" id="3.30.450.40">
    <property type="match status" value="1"/>
</dbReference>
<name>A0A2D0B639_9BURK</name>
<dbReference type="InterPro" id="IPR035919">
    <property type="entry name" value="EAL_sf"/>
</dbReference>
<keyword evidence="2" id="KW-0472">Membrane</keyword>
<dbReference type="SUPFAM" id="SSF55781">
    <property type="entry name" value="GAF domain-like"/>
    <property type="match status" value="1"/>
</dbReference>
<dbReference type="GO" id="GO:0071732">
    <property type="term" value="P:cellular response to nitric oxide"/>
    <property type="evidence" value="ECO:0007669"/>
    <property type="project" value="UniProtKB-ARBA"/>
</dbReference>
<dbReference type="AlphaFoldDB" id="A0A2D0B639"/>
<dbReference type="PANTHER" id="PTHR44757:SF2">
    <property type="entry name" value="BIOFILM ARCHITECTURE MAINTENANCE PROTEIN MBAA"/>
    <property type="match status" value="1"/>
</dbReference>
<dbReference type="EMBL" id="NJGU01000004">
    <property type="protein sequence ID" value="OWY29854.1"/>
    <property type="molecule type" value="Genomic_DNA"/>
</dbReference>
<dbReference type="FunFam" id="3.20.20.450:FF:000001">
    <property type="entry name" value="Cyclic di-GMP phosphodiesterase yahA"/>
    <property type="match status" value="1"/>
</dbReference>
<dbReference type="Gene3D" id="3.20.20.450">
    <property type="entry name" value="EAL domain"/>
    <property type="match status" value="1"/>
</dbReference>
<dbReference type="InterPro" id="IPR029787">
    <property type="entry name" value="Nucleotide_cyclase"/>
</dbReference>
<dbReference type="SUPFAM" id="SSF55785">
    <property type="entry name" value="PYP-like sensor domain (PAS domain)"/>
    <property type="match status" value="1"/>
</dbReference>
<dbReference type="NCBIfam" id="TIGR00254">
    <property type="entry name" value="GGDEF"/>
    <property type="match status" value="1"/>
</dbReference>
<organism evidence="5 6">
    <name type="scientific">Herbaspirillum robiniae</name>
    <dbReference type="NCBI Taxonomy" id="2014887"/>
    <lineage>
        <taxon>Bacteria</taxon>
        <taxon>Pseudomonadati</taxon>
        <taxon>Pseudomonadota</taxon>
        <taxon>Betaproteobacteria</taxon>
        <taxon>Burkholderiales</taxon>
        <taxon>Oxalobacteraceae</taxon>
        <taxon>Herbaspirillum</taxon>
    </lineage>
</organism>
<dbReference type="Gene3D" id="3.30.450.20">
    <property type="entry name" value="PAS domain"/>
    <property type="match status" value="3"/>
</dbReference>
<reference evidence="5 6" key="1">
    <citation type="submission" date="2017-06" db="EMBL/GenBank/DDBJ databases">
        <title>Herbaspirillum phytohormonus sp. nov., isolated from the root nodule of Robinia pseudoacacia in lead-zinc mine.</title>
        <authorList>
            <person name="Fan M."/>
            <person name="Lin Y."/>
        </authorList>
    </citation>
    <scope>NUCLEOTIDE SEQUENCE [LARGE SCALE GENOMIC DNA]</scope>
    <source>
        <strain evidence="5 6">HZ10</strain>
    </source>
</reference>
<dbReference type="OrthoDB" id="9813903at2"/>
<keyword evidence="2" id="KW-0812">Transmembrane</keyword>
<feature type="transmembrane region" description="Helical" evidence="2">
    <location>
        <begin position="12"/>
        <end position="35"/>
    </location>
</feature>
<dbReference type="FunFam" id="3.30.70.270:FF:000001">
    <property type="entry name" value="Diguanylate cyclase domain protein"/>
    <property type="match status" value="1"/>
</dbReference>
<dbReference type="CDD" id="cd01948">
    <property type="entry name" value="EAL"/>
    <property type="match status" value="1"/>
</dbReference>
<dbReference type="InterPro" id="IPR000160">
    <property type="entry name" value="GGDEF_dom"/>
</dbReference>
<evidence type="ECO:0000256" key="1">
    <source>
        <dbReference type="ARBA" id="ARBA00051114"/>
    </source>
</evidence>
<protein>
    <submittedName>
        <fullName evidence="5">Bifunctional diguanylate cyclase/phosphodiesterase</fullName>
    </submittedName>
</protein>
<dbReference type="InterPro" id="IPR035965">
    <property type="entry name" value="PAS-like_dom_sf"/>
</dbReference>
<dbReference type="SMART" id="SM00065">
    <property type="entry name" value="GAF"/>
    <property type="match status" value="1"/>
</dbReference>
<dbReference type="Pfam" id="PF08448">
    <property type="entry name" value="PAS_4"/>
    <property type="match status" value="1"/>
</dbReference>
<dbReference type="Pfam" id="PF00563">
    <property type="entry name" value="EAL"/>
    <property type="match status" value="1"/>
</dbReference>
<dbReference type="SUPFAM" id="SSF55073">
    <property type="entry name" value="Nucleotide cyclase"/>
    <property type="match status" value="1"/>
</dbReference>
<dbReference type="InterPro" id="IPR043128">
    <property type="entry name" value="Rev_trsase/Diguanyl_cyclase"/>
</dbReference>
<dbReference type="NCBIfam" id="TIGR00229">
    <property type="entry name" value="sensory_box"/>
    <property type="match status" value="1"/>
</dbReference>
<dbReference type="RefSeq" id="WP_079214664.1">
    <property type="nucleotide sequence ID" value="NZ_CP018845.1"/>
</dbReference>
<dbReference type="Pfam" id="PF00990">
    <property type="entry name" value="GGDEF"/>
    <property type="match status" value="1"/>
</dbReference>
<evidence type="ECO:0000259" key="3">
    <source>
        <dbReference type="PROSITE" id="PS50883"/>
    </source>
</evidence>
<evidence type="ECO:0000256" key="2">
    <source>
        <dbReference type="SAM" id="Phobius"/>
    </source>
</evidence>
<dbReference type="CDD" id="cd12915">
    <property type="entry name" value="PDC2_DGC_like"/>
    <property type="match status" value="1"/>
</dbReference>
<dbReference type="CDD" id="cd18773">
    <property type="entry name" value="PDC1_HK_sensor"/>
    <property type="match status" value="1"/>
</dbReference>